<protein>
    <recommendedName>
        <fullName evidence="4">YfhE family protein</fullName>
    </recommendedName>
</protein>
<name>A0ABY5S0A5_9BACL</name>
<organism evidence="2 3">
    <name type="scientific">Paenibacillus spongiae</name>
    <dbReference type="NCBI Taxonomy" id="2909671"/>
    <lineage>
        <taxon>Bacteria</taxon>
        <taxon>Bacillati</taxon>
        <taxon>Bacillota</taxon>
        <taxon>Bacilli</taxon>
        <taxon>Bacillales</taxon>
        <taxon>Paenibacillaceae</taxon>
        <taxon>Paenibacillus</taxon>
    </lineage>
</organism>
<dbReference type="Proteomes" id="UP001057877">
    <property type="component" value="Chromosome"/>
</dbReference>
<evidence type="ECO:0000313" key="3">
    <source>
        <dbReference type="Proteomes" id="UP001057877"/>
    </source>
</evidence>
<reference evidence="2" key="1">
    <citation type="submission" date="2022-01" db="EMBL/GenBank/DDBJ databases">
        <title>Paenibacillus spongiae sp. nov., isolated from marine sponge.</title>
        <authorList>
            <person name="Li Z."/>
            <person name="Zhang M."/>
        </authorList>
    </citation>
    <scope>NUCLEOTIDE SEQUENCE</scope>
    <source>
        <strain evidence="2">PHS-Z3</strain>
    </source>
</reference>
<proteinExistence type="predicted"/>
<evidence type="ECO:0000313" key="2">
    <source>
        <dbReference type="EMBL" id="UVI27272.1"/>
    </source>
</evidence>
<evidence type="ECO:0000256" key="1">
    <source>
        <dbReference type="SAM" id="MobiDB-lite"/>
    </source>
</evidence>
<accession>A0ABY5S0A5</accession>
<gene>
    <name evidence="2" type="ORF">L1F29_17470</name>
</gene>
<dbReference type="RefSeq" id="WP_258383357.1">
    <property type="nucleotide sequence ID" value="NZ_CP091430.1"/>
</dbReference>
<keyword evidence="3" id="KW-1185">Reference proteome</keyword>
<evidence type="ECO:0008006" key="4">
    <source>
        <dbReference type="Google" id="ProtNLM"/>
    </source>
</evidence>
<sequence>MPNNKVDVETDGDPQTIYEDTTAHERTGFFLEDTEQLGRNASKKQADGRSDR</sequence>
<dbReference type="EMBL" id="CP091430">
    <property type="protein sequence ID" value="UVI27272.1"/>
    <property type="molecule type" value="Genomic_DNA"/>
</dbReference>
<feature type="region of interest" description="Disordered" evidence="1">
    <location>
        <begin position="1"/>
        <end position="52"/>
    </location>
</feature>